<dbReference type="RefSeq" id="WP_127526420.1">
    <property type="nucleotide sequence ID" value="NZ_CAADJA010000002.1"/>
</dbReference>
<proteinExistence type="predicted"/>
<reference evidence="1 2" key="1">
    <citation type="submission" date="2019-03" db="EMBL/GenBank/DDBJ databases">
        <authorList>
            <consortium name="Pathogen Informatics"/>
        </authorList>
    </citation>
    <scope>NUCLEOTIDE SEQUENCE [LARGE SCALE GENOMIC DNA]</scope>
    <source>
        <strain evidence="1 2">NCTC12282</strain>
    </source>
</reference>
<accession>A0A484ZHL9</accession>
<dbReference type="AlphaFoldDB" id="A0A484ZHL9"/>
<name>A0A484ZHL9_9GAMM</name>
<dbReference type="Proteomes" id="UP000373449">
    <property type="component" value="Unassembled WGS sequence"/>
</dbReference>
<evidence type="ECO:0000313" key="1">
    <source>
        <dbReference type="EMBL" id="VFS47171.1"/>
    </source>
</evidence>
<dbReference type="OrthoDB" id="9793236at2"/>
<organism evidence="1 2">
    <name type="scientific">Budvicia aquatica</name>
    <dbReference type="NCBI Taxonomy" id="82979"/>
    <lineage>
        <taxon>Bacteria</taxon>
        <taxon>Pseudomonadati</taxon>
        <taxon>Pseudomonadota</taxon>
        <taxon>Gammaproteobacteria</taxon>
        <taxon>Enterobacterales</taxon>
        <taxon>Budviciaceae</taxon>
        <taxon>Budvicia</taxon>
    </lineage>
</organism>
<sequence>MPVLFSRALLESAFTGLCHSRRDFPANADIWHLGFHWKHEKERLYRQVNAGQYRFSPLQLIPTRDNGHRVLWSSPDALILKCLTRILTDMLPVHPLYC</sequence>
<dbReference type="EMBL" id="CAADJA010000002">
    <property type="protein sequence ID" value="VFS47171.1"/>
    <property type="molecule type" value="Genomic_DNA"/>
</dbReference>
<protein>
    <submittedName>
        <fullName evidence="1">Uncharacterized protein</fullName>
    </submittedName>
</protein>
<gene>
    <name evidence="1" type="ORF">NCTC12282_02106</name>
</gene>
<evidence type="ECO:0000313" key="2">
    <source>
        <dbReference type="Proteomes" id="UP000373449"/>
    </source>
</evidence>